<keyword evidence="13" id="KW-1185">Reference proteome</keyword>
<dbReference type="SUPFAM" id="SSF52540">
    <property type="entry name" value="P-loop containing nucleoside triphosphate hydrolases"/>
    <property type="match status" value="1"/>
</dbReference>
<dbReference type="InterPro" id="IPR017926">
    <property type="entry name" value="GATASE"/>
</dbReference>
<dbReference type="FunCoup" id="G7E898">
    <property type="interactions" value="244"/>
</dbReference>
<dbReference type="NCBIfam" id="NF003792">
    <property type="entry name" value="PRK05380.1"/>
    <property type="match status" value="1"/>
</dbReference>
<comment type="caution">
    <text evidence="12">The sequence shown here is derived from an EMBL/GenBank/DDBJ whole genome shotgun (WGS) entry which is preliminary data.</text>
</comment>
<comment type="catalytic activity">
    <reaction evidence="8 9">
        <text>UTP + L-glutamine + ATP + H2O = CTP + L-glutamate + ADP + phosphate + 2 H(+)</text>
        <dbReference type="Rhea" id="RHEA:26426"/>
        <dbReference type="ChEBI" id="CHEBI:15377"/>
        <dbReference type="ChEBI" id="CHEBI:15378"/>
        <dbReference type="ChEBI" id="CHEBI:29985"/>
        <dbReference type="ChEBI" id="CHEBI:30616"/>
        <dbReference type="ChEBI" id="CHEBI:37563"/>
        <dbReference type="ChEBI" id="CHEBI:43474"/>
        <dbReference type="ChEBI" id="CHEBI:46398"/>
        <dbReference type="ChEBI" id="CHEBI:58359"/>
        <dbReference type="ChEBI" id="CHEBI:456216"/>
        <dbReference type="EC" id="6.3.4.2"/>
    </reaction>
</comment>
<protein>
    <recommendedName>
        <fullName evidence="9">CTP synthase</fullName>
        <ecNumber evidence="9">6.3.4.2</ecNumber>
    </recommendedName>
    <alternativeName>
        <fullName evidence="9">UTP--ammonia ligase</fullName>
    </alternativeName>
</protein>
<dbReference type="FunFam" id="3.40.50.880:FF:000005">
    <property type="entry name" value="CTP synthase"/>
    <property type="match status" value="1"/>
</dbReference>
<evidence type="ECO:0000256" key="5">
    <source>
        <dbReference type="ARBA" id="ARBA00022840"/>
    </source>
</evidence>
<keyword evidence="7 9" id="KW-0665">Pyrimidine biosynthesis</keyword>
<evidence type="ECO:0000313" key="13">
    <source>
        <dbReference type="Proteomes" id="UP000009131"/>
    </source>
</evidence>
<gene>
    <name evidence="12" type="primary">Mo05746</name>
    <name evidence="12" type="ORF">E5Q_05746</name>
</gene>
<evidence type="ECO:0000259" key="11">
    <source>
        <dbReference type="Pfam" id="PF06418"/>
    </source>
</evidence>
<accession>G7E898</accession>
<dbReference type="InterPro" id="IPR033828">
    <property type="entry name" value="GATase1_CTP_Synthase"/>
</dbReference>
<dbReference type="InterPro" id="IPR027417">
    <property type="entry name" value="P-loop_NTPase"/>
</dbReference>
<dbReference type="GO" id="GO:0005737">
    <property type="term" value="C:cytoplasm"/>
    <property type="evidence" value="ECO:0007669"/>
    <property type="project" value="TreeGrafter"/>
</dbReference>
<dbReference type="GO" id="GO:0019856">
    <property type="term" value="P:pyrimidine nucleobase biosynthetic process"/>
    <property type="evidence" value="ECO:0007669"/>
    <property type="project" value="TreeGrafter"/>
</dbReference>
<evidence type="ECO:0000259" key="10">
    <source>
        <dbReference type="Pfam" id="PF00117"/>
    </source>
</evidence>
<dbReference type="RefSeq" id="XP_014567798.1">
    <property type="nucleotide sequence ID" value="XM_014712312.1"/>
</dbReference>
<comment type="function">
    <text evidence="9">Catalyzes the ATP-dependent amination of UTP to CTP with either L-glutamine or ammonia as the source of nitrogen.</text>
</comment>
<dbReference type="PROSITE" id="PS51273">
    <property type="entry name" value="GATASE_TYPE_1"/>
    <property type="match status" value="1"/>
</dbReference>
<keyword evidence="3 9" id="KW-0436">Ligase</keyword>
<evidence type="ECO:0000256" key="3">
    <source>
        <dbReference type="ARBA" id="ARBA00022598"/>
    </source>
</evidence>
<dbReference type="Pfam" id="PF00117">
    <property type="entry name" value="GATase"/>
    <property type="match status" value="1"/>
</dbReference>
<dbReference type="PANTHER" id="PTHR11550">
    <property type="entry name" value="CTP SYNTHASE"/>
    <property type="match status" value="1"/>
</dbReference>
<dbReference type="InterPro" id="IPR029062">
    <property type="entry name" value="Class_I_gatase-like"/>
</dbReference>
<evidence type="ECO:0000256" key="7">
    <source>
        <dbReference type="ARBA" id="ARBA00022975"/>
    </source>
</evidence>
<reference evidence="12 13" key="2">
    <citation type="journal article" date="2012" name="Open Biol.">
        <title>Characteristics of nucleosomes and linker DNA regions on the genome of the basidiomycete Mixia osmundae revealed by mono- and dinucleosome mapping.</title>
        <authorList>
            <person name="Nishida H."/>
            <person name="Kondo S."/>
            <person name="Matsumoto T."/>
            <person name="Suzuki Y."/>
            <person name="Yoshikawa H."/>
            <person name="Taylor T.D."/>
            <person name="Sugiyama J."/>
        </authorList>
    </citation>
    <scope>NUCLEOTIDE SEQUENCE [LARGE SCALE GENOMIC DNA]</scope>
    <source>
        <strain evidence="13">CBS 9802 / IAM 14324 / JCM 22182 / KY 12970</strain>
    </source>
</reference>
<dbReference type="GO" id="GO:0005524">
    <property type="term" value="F:ATP binding"/>
    <property type="evidence" value="ECO:0007669"/>
    <property type="project" value="UniProtKB-KW"/>
</dbReference>
<reference evidence="12 13" key="1">
    <citation type="journal article" date="2011" name="J. Gen. Appl. Microbiol.">
        <title>Draft genome sequencing of the enigmatic basidiomycete Mixia osmundae.</title>
        <authorList>
            <person name="Nishida H."/>
            <person name="Nagatsuka Y."/>
            <person name="Sugiyama J."/>
        </authorList>
    </citation>
    <scope>NUCLEOTIDE SEQUENCE [LARGE SCALE GENOMIC DNA]</scope>
    <source>
        <strain evidence="13">CBS 9802 / IAM 14324 / JCM 22182 / KY 12970</strain>
    </source>
</reference>
<dbReference type="GO" id="GO:0097268">
    <property type="term" value="C:cytoophidium"/>
    <property type="evidence" value="ECO:0007669"/>
    <property type="project" value="UniProtKB-ARBA"/>
</dbReference>
<dbReference type="PANTHER" id="PTHR11550:SF0">
    <property type="entry name" value="CTP SYNTHASE-RELATED"/>
    <property type="match status" value="1"/>
</dbReference>
<dbReference type="GO" id="GO:0003883">
    <property type="term" value="F:CTP synthase activity"/>
    <property type="evidence" value="ECO:0007669"/>
    <property type="project" value="UniProtKB-UniRule"/>
</dbReference>
<feature type="domain" description="CTP synthase N-terminal" evidence="11">
    <location>
        <begin position="2"/>
        <end position="46"/>
    </location>
</feature>
<dbReference type="STRING" id="764103.G7E898"/>
<evidence type="ECO:0000256" key="1">
    <source>
        <dbReference type="ARBA" id="ARBA00005171"/>
    </source>
</evidence>
<dbReference type="Gene3D" id="3.40.50.880">
    <property type="match status" value="1"/>
</dbReference>
<dbReference type="FunFam" id="3.40.50.300:FF:000207">
    <property type="entry name" value="CTP synthase"/>
    <property type="match status" value="1"/>
</dbReference>
<proteinExistence type="inferred from homology"/>
<dbReference type="AlphaFoldDB" id="G7E898"/>
<comment type="pathway">
    <text evidence="1 9">Pyrimidine metabolism; CTP biosynthesis via de novo pathway; CTP from UDP: step 2/2.</text>
</comment>
<keyword evidence="4 9" id="KW-0547">Nucleotide-binding</keyword>
<dbReference type="CDD" id="cd01746">
    <property type="entry name" value="GATase1_CTP_Synthase"/>
    <property type="match status" value="1"/>
</dbReference>
<dbReference type="eggNOG" id="KOG2387">
    <property type="taxonomic scope" value="Eukaryota"/>
</dbReference>
<evidence type="ECO:0000256" key="9">
    <source>
        <dbReference type="RuleBase" id="RU810713"/>
    </source>
</evidence>
<evidence type="ECO:0000313" key="12">
    <source>
        <dbReference type="EMBL" id="GAA99058.1"/>
    </source>
</evidence>
<dbReference type="SUPFAM" id="SSF52317">
    <property type="entry name" value="Class I glutamine amidotransferase-like"/>
    <property type="match status" value="1"/>
</dbReference>
<evidence type="ECO:0000256" key="4">
    <source>
        <dbReference type="ARBA" id="ARBA00022741"/>
    </source>
</evidence>
<dbReference type="EC" id="6.3.4.2" evidence="9"/>
<organism evidence="12 13">
    <name type="scientific">Mixia osmundae (strain CBS 9802 / IAM 14324 / JCM 22182 / KY 12970)</name>
    <dbReference type="NCBI Taxonomy" id="764103"/>
    <lineage>
        <taxon>Eukaryota</taxon>
        <taxon>Fungi</taxon>
        <taxon>Dikarya</taxon>
        <taxon>Basidiomycota</taxon>
        <taxon>Pucciniomycotina</taxon>
        <taxon>Mixiomycetes</taxon>
        <taxon>Mixiales</taxon>
        <taxon>Mixiaceae</taxon>
        <taxon>Mixia</taxon>
    </lineage>
</organism>
<dbReference type="UniPathway" id="UPA00159">
    <property type="reaction ID" value="UER00277"/>
</dbReference>
<evidence type="ECO:0000256" key="8">
    <source>
        <dbReference type="ARBA" id="ARBA00047781"/>
    </source>
</evidence>
<dbReference type="HOGENOM" id="CLU_011675_5_0_1"/>
<dbReference type="InParanoid" id="G7E898"/>
<dbReference type="OMA" id="EFNNAYR"/>
<dbReference type="InterPro" id="IPR004468">
    <property type="entry name" value="CTP_synthase"/>
</dbReference>
<dbReference type="GO" id="GO:0044210">
    <property type="term" value="P:'de novo' CTP biosynthetic process"/>
    <property type="evidence" value="ECO:0007669"/>
    <property type="project" value="UniProtKB-UniRule"/>
</dbReference>
<dbReference type="Pfam" id="PF06418">
    <property type="entry name" value="CTP_synth_N"/>
    <property type="match status" value="2"/>
</dbReference>
<dbReference type="GO" id="GO:0042802">
    <property type="term" value="F:identical protein binding"/>
    <property type="evidence" value="ECO:0007669"/>
    <property type="project" value="TreeGrafter"/>
</dbReference>
<dbReference type="NCBIfam" id="TIGR00337">
    <property type="entry name" value="PyrG"/>
    <property type="match status" value="1"/>
</dbReference>
<comment type="similarity">
    <text evidence="2 9">Belongs to the CTP synthase family.</text>
</comment>
<sequence>MKYVLVSGGVISGIGKGVIASSTGLLLKTLGLKVTAIKIDPYLNCGTFSRSSRAGGPIDICCAHPVDAGTMGPLEHGECYVLDDGGEADLDLGNYERYLDVTLSRENNITTGKVYSSVIDKERRGDYLGKTVQVIPHITDAIQDWVQRIAKIPVDETGEEPDVCIIELGGTVGDIESMSFVEAMRQFQFRVGAENFALIHVSLVPLIHGEQKTKPTQAAIRDLRGAGLTPDLIACRCEQPLERSVTQKISMFCHVGQEQVLGVHDVSSLYHVPLLLKEQGLVSFLQKRLNLASVSVGKQAIDRGLTLMTRWRELTIAYDRLFDKVSIVLVGKYTSLKDSYASVIKSLEHAAMRCGRKLQLEWIDSSDLESDAQHTRPREFHAAWHALCSAQGILIPGGFGVRGTEGMIVAAQWAREKEVPFLGICLGFQIAVIEFARAVVGLKDANSSELDESVQHPVIIYMPEISKTHLGGTMRLGLRPTVFQPNTQWSVIKKLYGSEETIWERHRHRYEVNPAYVEQIERAGLIFTGRDEKGERMQVAEIRDHPYYVGMQAHPEFCTRPLNPSPPFLGFIAASCRCLSEQLERQKGYVQPHPERHLKFPSPLNSPAVSKDLSLPSVTKSVNGLHLTVPPSPQ</sequence>
<dbReference type="EMBL" id="BABT02000179">
    <property type="protein sequence ID" value="GAA99058.1"/>
    <property type="molecule type" value="Genomic_DNA"/>
</dbReference>
<dbReference type="Proteomes" id="UP000009131">
    <property type="component" value="Unassembled WGS sequence"/>
</dbReference>
<dbReference type="CDD" id="cd03113">
    <property type="entry name" value="CTPS_N"/>
    <property type="match status" value="1"/>
</dbReference>
<dbReference type="OrthoDB" id="1739076at2759"/>
<evidence type="ECO:0000256" key="2">
    <source>
        <dbReference type="ARBA" id="ARBA00007533"/>
    </source>
</evidence>
<dbReference type="Gene3D" id="3.40.50.300">
    <property type="entry name" value="P-loop containing nucleotide triphosphate hydrolases"/>
    <property type="match status" value="2"/>
</dbReference>
<feature type="domain" description="Glutamine amidotransferase" evidence="10">
    <location>
        <begin position="336"/>
        <end position="573"/>
    </location>
</feature>
<keyword evidence="6 9" id="KW-0315">Glutamine amidotransferase</keyword>
<keyword evidence="5 9" id="KW-0067">ATP-binding</keyword>
<feature type="domain" description="CTP synthase N-terminal" evidence="11">
    <location>
        <begin position="66"/>
        <end position="291"/>
    </location>
</feature>
<evidence type="ECO:0000256" key="6">
    <source>
        <dbReference type="ARBA" id="ARBA00022962"/>
    </source>
</evidence>
<name>G7E898_MIXOS</name>
<dbReference type="InterPro" id="IPR017456">
    <property type="entry name" value="CTP_synthase_N"/>
</dbReference>